<feature type="transmembrane region" description="Helical" evidence="7">
    <location>
        <begin position="38"/>
        <end position="62"/>
    </location>
</feature>
<dbReference type="GO" id="GO:0005886">
    <property type="term" value="C:plasma membrane"/>
    <property type="evidence" value="ECO:0007669"/>
    <property type="project" value="InterPro"/>
</dbReference>
<evidence type="ECO:0000256" key="5">
    <source>
        <dbReference type="SAM" id="Coils"/>
    </source>
</evidence>
<feature type="domain" description="Lipopolysaccharide assembly protein A" evidence="8">
    <location>
        <begin position="21"/>
        <end position="83"/>
    </location>
</feature>
<evidence type="ECO:0000313" key="9">
    <source>
        <dbReference type="EMBL" id="PXZ00128.1"/>
    </source>
</evidence>
<name>A0A318N5P9_9PROT</name>
<gene>
    <name evidence="9" type="ORF">DK869_05680</name>
</gene>
<feature type="compositionally biased region" description="Low complexity" evidence="6">
    <location>
        <begin position="96"/>
        <end position="107"/>
    </location>
</feature>
<accession>A0A318N5P9</accession>
<dbReference type="Pfam" id="PF06305">
    <property type="entry name" value="LapA_dom"/>
    <property type="match status" value="1"/>
</dbReference>
<keyword evidence="3 7" id="KW-1133">Transmembrane helix</keyword>
<keyword evidence="2 7" id="KW-0812">Transmembrane</keyword>
<organism evidence="9 10">
    <name type="scientific">Commensalibacter melissae</name>
    <dbReference type="NCBI Taxonomy" id="2070537"/>
    <lineage>
        <taxon>Bacteria</taxon>
        <taxon>Pseudomonadati</taxon>
        <taxon>Pseudomonadota</taxon>
        <taxon>Alphaproteobacteria</taxon>
        <taxon>Acetobacterales</taxon>
        <taxon>Acetobacteraceae</taxon>
    </lineage>
</organism>
<evidence type="ECO:0000256" key="4">
    <source>
        <dbReference type="ARBA" id="ARBA00023136"/>
    </source>
</evidence>
<feature type="region of interest" description="Disordered" evidence="6">
    <location>
        <begin position="96"/>
        <end position="130"/>
    </location>
</feature>
<dbReference type="AlphaFoldDB" id="A0A318N5P9"/>
<dbReference type="InterPro" id="IPR010445">
    <property type="entry name" value="LapA_dom"/>
</dbReference>
<dbReference type="RefSeq" id="WP_110439051.1">
    <property type="nucleotide sequence ID" value="NZ_CP033087.1"/>
</dbReference>
<keyword evidence="10" id="KW-1185">Reference proteome</keyword>
<keyword evidence="4 7" id="KW-0472">Membrane</keyword>
<evidence type="ECO:0000256" key="7">
    <source>
        <dbReference type="SAM" id="Phobius"/>
    </source>
</evidence>
<protein>
    <recommendedName>
        <fullName evidence="8">Lipopolysaccharide assembly protein A domain-containing protein</fullName>
    </recommendedName>
</protein>
<comment type="caution">
    <text evidence="9">The sequence shown here is derived from an EMBL/GenBank/DDBJ whole genome shotgun (WGS) entry which is preliminary data.</text>
</comment>
<sequence length="130" mass="14421">MLRLIIVVPFLVLLIIFFLLNMTPVPMNFFSANWQSSVGMIVLLAGIISFAIGALTVFTSLVSQWKRARKAEQKIRDLETQLNELRAQYIALTQQNTTQQGTGQNGTPVPTATSALSPDRVEPSQQNSEE</sequence>
<dbReference type="Proteomes" id="UP000247565">
    <property type="component" value="Unassembled WGS sequence"/>
</dbReference>
<dbReference type="EMBL" id="QGLT01000003">
    <property type="protein sequence ID" value="PXZ00128.1"/>
    <property type="molecule type" value="Genomic_DNA"/>
</dbReference>
<evidence type="ECO:0000256" key="6">
    <source>
        <dbReference type="SAM" id="MobiDB-lite"/>
    </source>
</evidence>
<evidence type="ECO:0000256" key="1">
    <source>
        <dbReference type="ARBA" id="ARBA00022475"/>
    </source>
</evidence>
<dbReference type="GeneID" id="83703571"/>
<keyword evidence="5" id="KW-0175">Coiled coil</keyword>
<evidence type="ECO:0000256" key="2">
    <source>
        <dbReference type="ARBA" id="ARBA00022692"/>
    </source>
</evidence>
<evidence type="ECO:0000259" key="8">
    <source>
        <dbReference type="Pfam" id="PF06305"/>
    </source>
</evidence>
<feature type="coiled-coil region" evidence="5">
    <location>
        <begin position="68"/>
        <end position="95"/>
    </location>
</feature>
<evidence type="ECO:0000313" key="10">
    <source>
        <dbReference type="Proteomes" id="UP000247565"/>
    </source>
</evidence>
<reference evidence="9 10" key="1">
    <citation type="submission" date="2018-05" db="EMBL/GenBank/DDBJ databases">
        <title>Reference genomes for bee gut microbiota database.</title>
        <authorList>
            <person name="Ellegaard K.M."/>
        </authorList>
    </citation>
    <scope>NUCLEOTIDE SEQUENCE [LARGE SCALE GENOMIC DNA]</scope>
    <source>
        <strain evidence="9 10">ESL0284</strain>
    </source>
</reference>
<keyword evidence="1" id="KW-1003">Cell membrane</keyword>
<evidence type="ECO:0000256" key="3">
    <source>
        <dbReference type="ARBA" id="ARBA00022989"/>
    </source>
</evidence>
<proteinExistence type="predicted"/>
<dbReference type="OrthoDB" id="7284608at2"/>